<keyword evidence="7" id="KW-1185">Reference proteome</keyword>
<comment type="caution">
    <text evidence="6">The sequence shown here is derived from an EMBL/GenBank/DDBJ whole genome shotgun (WGS) entry which is preliminary data.</text>
</comment>
<sequence>MSSNPRASKRERAILISTLLNPMHPDSCCILGVSEFLDKVIRRKEVEHDARQGPVLRAAMIFISTVRSGEEHAALRARLLTCTCKSGIRSHRPVFRPLLEVLELVLFEITSTISDYFMRIGAGKFARVKESTPADARPWPSCIEDVIPAAGGEQEVLMGLMQWAAVPPSGHSVFSLIGALARYWEPFALQVFQRWDLFPLATEHLKQALDSWEGHRADRIPFFIAPVTACAQGFFHTLSEIDLPVTLSLLLPVYEEMYPIAVDIEPILLGLRRTQNPMDDCRRWFALVRRIRSVVSEGSWVLPKDRLEMTDGKEHFAIAFHRMVEIRNRNQCLYIECTTKIHERLSVCSRCGIVRYCSKKCLTTAWDAPNNPHKALCKNIAALRTATLLKDDKAWTNTVRDSALHRSPADFADMCTMRGADPDLAAAIWRELVILTNKKMRFVLGDGEQQMVIDEGLSKDVVEEVANEAPVKVVEAEVAKGSRLIIDELD</sequence>
<evidence type="ECO:0000313" key="6">
    <source>
        <dbReference type="EMBL" id="KAJ7032108.1"/>
    </source>
</evidence>
<dbReference type="SUPFAM" id="SSF144232">
    <property type="entry name" value="HIT/MYND zinc finger-like"/>
    <property type="match status" value="1"/>
</dbReference>
<dbReference type="Gene3D" id="6.10.140.2220">
    <property type="match status" value="1"/>
</dbReference>
<gene>
    <name evidence="6" type="ORF">C8F04DRAFT_1108514</name>
</gene>
<accession>A0AAD6WYH0</accession>
<evidence type="ECO:0000256" key="2">
    <source>
        <dbReference type="ARBA" id="ARBA00022771"/>
    </source>
</evidence>
<evidence type="ECO:0000256" key="3">
    <source>
        <dbReference type="ARBA" id="ARBA00022833"/>
    </source>
</evidence>
<dbReference type="InterPro" id="IPR002893">
    <property type="entry name" value="Znf_MYND"/>
</dbReference>
<name>A0AAD6WYH0_9AGAR</name>
<dbReference type="Proteomes" id="UP001218188">
    <property type="component" value="Unassembled WGS sequence"/>
</dbReference>
<keyword evidence="2 4" id="KW-0863">Zinc-finger</keyword>
<reference evidence="6" key="1">
    <citation type="submission" date="2023-03" db="EMBL/GenBank/DDBJ databases">
        <title>Massive genome expansion in bonnet fungi (Mycena s.s.) driven by repeated elements and novel gene families across ecological guilds.</title>
        <authorList>
            <consortium name="Lawrence Berkeley National Laboratory"/>
            <person name="Harder C.B."/>
            <person name="Miyauchi S."/>
            <person name="Viragh M."/>
            <person name="Kuo A."/>
            <person name="Thoen E."/>
            <person name="Andreopoulos B."/>
            <person name="Lu D."/>
            <person name="Skrede I."/>
            <person name="Drula E."/>
            <person name="Henrissat B."/>
            <person name="Morin E."/>
            <person name="Kohler A."/>
            <person name="Barry K."/>
            <person name="LaButti K."/>
            <person name="Morin E."/>
            <person name="Salamov A."/>
            <person name="Lipzen A."/>
            <person name="Mereny Z."/>
            <person name="Hegedus B."/>
            <person name="Baldrian P."/>
            <person name="Stursova M."/>
            <person name="Weitz H."/>
            <person name="Taylor A."/>
            <person name="Grigoriev I.V."/>
            <person name="Nagy L.G."/>
            <person name="Martin F."/>
            <person name="Kauserud H."/>
        </authorList>
    </citation>
    <scope>NUCLEOTIDE SEQUENCE</scope>
    <source>
        <strain evidence="6">CBHHK200</strain>
    </source>
</reference>
<protein>
    <recommendedName>
        <fullName evidence="5">MYND-type domain-containing protein</fullName>
    </recommendedName>
</protein>
<proteinExistence type="predicted"/>
<evidence type="ECO:0000256" key="4">
    <source>
        <dbReference type="PROSITE-ProRule" id="PRU00134"/>
    </source>
</evidence>
<evidence type="ECO:0000256" key="1">
    <source>
        <dbReference type="ARBA" id="ARBA00022723"/>
    </source>
</evidence>
<dbReference type="PROSITE" id="PS50865">
    <property type="entry name" value="ZF_MYND_2"/>
    <property type="match status" value="1"/>
</dbReference>
<evidence type="ECO:0000259" key="5">
    <source>
        <dbReference type="PROSITE" id="PS50865"/>
    </source>
</evidence>
<dbReference type="GO" id="GO:0008270">
    <property type="term" value="F:zinc ion binding"/>
    <property type="evidence" value="ECO:0007669"/>
    <property type="project" value="UniProtKB-KW"/>
</dbReference>
<feature type="domain" description="MYND-type" evidence="5">
    <location>
        <begin position="334"/>
        <end position="377"/>
    </location>
</feature>
<dbReference type="EMBL" id="JARJCM010000076">
    <property type="protein sequence ID" value="KAJ7032108.1"/>
    <property type="molecule type" value="Genomic_DNA"/>
</dbReference>
<organism evidence="6 7">
    <name type="scientific">Mycena alexandri</name>
    <dbReference type="NCBI Taxonomy" id="1745969"/>
    <lineage>
        <taxon>Eukaryota</taxon>
        <taxon>Fungi</taxon>
        <taxon>Dikarya</taxon>
        <taxon>Basidiomycota</taxon>
        <taxon>Agaricomycotina</taxon>
        <taxon>Agaricomycetes</taxon>
        <taxon>Agaricomycetidae</taxon>
        <taxon>Agaricales</taxon>
        <taxon>Marasmiineae</taxon>
        <taxon>Mycenaceae</taxon>
        <taxon>Mycena</taxon>
    </lineage>
</organism>
<evidence type="ECO:0000313" key="7">
    <source>
        <dbReference type="Proteomes" id="UP001218188"/>
    </source>
</evidence>
<dbReference type="Pfam" id="PF01753">
    <property type="entry name" value="zf-MYND"/>
    <property type="match status" value="1"/>
</dbReference>
<keyword evidence="1" id="KW-0479">Metal-binding</keyword>
<keyword evidence="3" id="KW-0862">Zinc</keyword>
<dbReference type="AlphaFoldDB" id="A0AAD6WYH0"/>